<comment type="caution">
    <text evidence="3">The sequence shown here is derived from an EMBL/GenBank/DDBJ whole genome shotgun (WGS) entry which is preliminary data.</text>
</comment>
<proteinExistence type="predicted"/>
<gene>
    <name evidence="3" type="ORF">UR73_C0027G0002</name>
</gene>
<evidence type="ECO:0000259" key="1">
    <source>
        <dbReference type="Pfam" id="PF00534"/>
    </source>
</evidence>
<dbReference type="EMBL" id="LBQH01000027">
    <property type="protein sequence ID" value="KKP76501.1"/>
    <property type="molecule type" value="Genomic_DNA"/>
</dbReference>
<dbReference type="PANTHER" id="PTHR45947:SF15">
    <property type="entry name" value="TEICHURONIC ACID BIOSYNTHESIS GLYCOSYLTRANSFERASE TUAC-RELATED"/>
    <property type="match status" value="1"/>
</dbReference>
<organism evidence="3 4">
    <name type="scientific">candidate division WS6 bacterium GW2011_GWF1_35_23</name>
    <dbReference type="NCBI Taxonomy" id="1619097"/>
    <lineage>
        <taxon>Bacteria</taxon>
        <taxon>Candidatus Dojkabacteria</taxon>
    </lineage>
</organism>
<sequence>MLKDKNILYIVHNYTSFQKDQIEEASRHFNKVYVLVRYKLVTVIANALKLKVLQKYREENCIDTHDLPDNVEVFKTPVSYIPYGPIYKLVGNFHYKAVKKVVEENDLKFDIVHSHFLWSAGYAGMKIAQEYSVPFVVTGHGYDVYSLPFKDKEWNSKIKEVVDYADEVITISSFNKKFLEKIVKDEKKIDIVYNGFSPELFYPQEQIEARKELGLDNGKRICVTAGNLIKIKGFCYLIKAMSLLSEEYADVDLYIIGAGHEDFKLKNSIKKYKLKDRVFLKGIRPHAEIAKWMNAADLFVISSLKEGAPVVLLESLACGTPVVGTKVGIVEETLEAPKYGFVCDIKDPKGLSSAIEKGLSKSWSKEDIAQYGQQFTWAKANEKIVKIYSKLLEDK</sequence>
<dbReference type="InterPro" id="IPR001296">
    <property type="entry name" value="Glyco_trans_1"/>
</dbReference>
<dbReference type="Pfam" id="PF13439">
    <property type="entry name" value="Glyco_transf_4"/>
    <property type="match status" value="1"/>
</dbReference>
<accession>A0A0G0CK10</accession>
<dbReference type="Gene3D" id="3.40.50.2000">
    <property type="entry name" value="Glycogen Phosphorylase B"/>
    <property type="match status" value="2"/>
</dbReference>
<keyword evidence="3" id="KW-0808">Transferase</keyword>
<feature type="domain" description="Glycosyl transferase family 1" evidence="1">
    <location>
        <begin position="207"/>
        <end position="374"/>
    </location>
</feature>
<dbReference type="SUPFAM" id="SSF53756">
    <property type="entry name" value="UDP-Glycosyltransferase/glycogen phosphorylase"/>
    <property type="match status" value="1"/>
</dbReference>
<dbReference type="InterPro" id="IPR050194">
    <property type="entry name" value="Glycosyltransferase_grp1"/>
</dbReference>
<evidence type="ECO:0000259" key="2">
    <source>
        <dbReference type="Pfam" id="PF13439"/>
    </source>
</evidence>
<evidence type="ECO:0000313" key="4">
    <source>
        <dbReference type="Proteomes" id="UP000034816"/>
    </source>
</evidence>
<evidence type="ECO:0000313" key="3">
    <source>
        <dbReference type="EMBL" id="KKP76501.1"/>
    </source>
</evidence>
<dbReference type="GO" id="GO:0016757">
    <property type="term" value="F:glycosyltransferase activity"/>
    <property type="evidence" value="ECO:0007669"/>
    <property type="project" value="InterPro"/>
</dbReference>
<dbReference type="Pfam" id="PF00534">
    <property type="entry name" value="Glycos_transf_1"/>
    <property type="match status" value="1"/>
</dbReference>
<dbReference type="PANTHER" id="PTHR45947">
    <property type="entry name" value="SULFOQUINOVOSYL TRANSFERASE SQD2"/>
    <property type="match status" value="1"/>
</dbReference>
<protein>
    <submittedName>
        <fullName evidence="3">Glycosyl transferase group 1</fullName>
    </submittedName>
</protein>
<feature type="domain" description="Glycosyltransferase subfamily 4-like N-terminal" evidence="2">
    <location>
        <begin position="73"/>
        <end position="199"/>
    </location>
</feature>
<dbReference type="InterPro" id="IPR028098">
    <property type="entry name" value="Glyco_trans_4-like_N"/>
</dbReference>
<dbReference type="Proteomes" id="UP000034816">
    <property type="component" value="Unassembled WGS sequence"/>
</dbReference>
<dbReference type="AlphaFoldDB" id="A0A0G0CK10"/>
<reference evidence="3 4" key="1">
    <citation type="journal article" date="2015" name="Nature">
        <title>rRNA introns, odd ribosomes, and small enigmatic genomes across a large radiation of phyla.</title>
        <authorList>
            <person name="Brown C.T."/>
            <person name="Hug L.A."/>
            <person name="Thomas B.C."/>
            <person name="Sharon I."/>
            <person name="Castelle C.J."/>
            <person name="Singh A."/>
            <person name="Wilkins M.J."/>
            <person name="Williams K.H."/>
            <person name="Banfield J.F."/>
        </authorList>
    </citation>
    <scope>NUCLEOTIDE SEQUENCE [LARGE SCALE GENOMIC DNA]</scope>
</reference>
<name>A0A0G0CK10_9BACT</name>